<protein>
    <submittedName>
        <fullName evidence="1">Uncharacterized protein</fullName>
    </submittedName>
</protein>
<dbReference type="AlphaFoldDB" id="A0A9P8Y5Q0"/>
<name>A0A9P8Y5Q0_9PEZI</name>
<organism evidence="1 2">
    <name type="scientific">Microdochium trichocladiopsis</name>
    <dbReference type="NCBI Taxonomy" id="1682393"/>
    <lineage>
        <taxon>Eukaryota</taxon>
        <taxon>Fungi</taxon>
        <taxon>Dikarya</taxon>
        <taxon>Ascomycota</taxon>
        <taxon>Pezizomycotina</taxon>
        <taxon>Sordariomycetes</taxon>
        <taxon>Xylariomycetidae</taxon>
        <taxon>Xylariales</taxon>
        <taxon>Microdochiaceae</taxon>
        <taxon>Microdochium</taxon>
    </lineage>
</organism>
<evidence type="ECO:0000313" key="1">
    <source>
        <dbReference type="EMBL" id="KAH7029854.1"/>
    </source>
</evidence>
<keyword evidence="2" id="KW-1185">Reference proteome</keyword>
<comment type="caution">
    <text evidence="1">The sequence shown here is derived from an EMBL/GenBank/DDBJ whole genome shotgun (WGS) entry which is preliminary data.</text>
</comment>
<dbReference type="EMBL" id="JAGTJQ010000006">
    <property type="protein sequence ID" value="KAH7029854.1"/>
    <property type="molecule type" value="Genomic_DNA"/>
</dbReference>
<reference evidence="1" key="1">
    <citation type="journal article" date="2021" name="Nat. Commun.">
        <title>Genetic determinants of endophytism in the Arabidopsis root mycobiome.</title>
        <authorList>
            <person name="Mesny F."/>
            <person name="Miyauchi S."/>
            <person name="Thiergart T."/>
            <person name="Pickel B."/>
            <person name="Atanasova L."/>
            <person name="Karlsson M."/>
            <person name="Huettel B."/>
            <person name="Barry K.W."/>
            <person name="Haridas S."/>
            <person name="Chen C."/>
            <person name="Bauer D."/>
            <person name="Andreopoulos W."/>
            <person name="Pangilinan J."/>
            <person name="LaButti K."/>
            <person name="Riley R."/>
            <person name="Lipzen A."/>
            <person name="Clum A."/>
            <person name="Drula E."/>
            <person name="Henrissat B."/>
            <person name="Kohler A."/>
            <person name="Grigoriev I.V."/>
            <person name="Martin F.M."/>
            <person name="Hacquard S."/>
        </authorList>
    </citation>
    <scope>NUCLEOTIDE SEQUENCE</scope>
    <source>
        <strain evidence="1">MPI-CAGE-CH-0230</strain>
    </source>
</reference>
<gene>
    <name evidence="1" type="ORF">B0I36DRAFT_326426</name>
</gene>
<accession>A0A9P8Y5Q0</accession>
<dbReference type="OrthoDB" id="4424523at2759"/>
<evidence type="ECO:0000313" key="2">
    <source>
        <dbReference type="Proteomes" id="UP000756346"/>
    </source>
</evidence>
<dbReference type="RefSeq" id="XP_046012142.1">
    <property type="nucleotide sequence ID" value="XM_046154345.1"/>
</dbReference>
<dbReference type="GeneID" id="70183891"/>
<sequence length="333" mass="36602">MAASTTPSSLDAFHTAMARLAGVRGAWGFIVVRTAFCADSDADEAQWTRAYRVLRQIALPKSSGDDVHGRRAGFAPREDDKTPERFALPVLADRAVLGGQKDLDLVRELVNQQVERYREARRRWVDAMKSGEEDDADEDDASVGSGSSSFWKSQLRLEGYLVVNDDALASLLAMADVLGDDRIEQTSQTPGTAQPHVIFLDATDPADVPYQGGSPFQGWMRAEVLALTEFEEQLDMCGNDAARRSIQVYPQRIYPGHTPVYNGMGNFRGVHGRAPPAAGGYVFPRGTPRGWEGTVATWESIPVEHRGRQTLGPPPAWFLRRQAEQSAAREGTQ</sequence>
<proteinExistence type="predicted"/>
<dbReference type="Proteomes" id="UP000756346">
    <property type="component" value="Unassembled WGS sequence"/>
</dbReference>